<sequence>MSWWYPQRIQYMNLLKAISKQSISTEELPDVINKTIQTIDNLVGRSSYTAQCQLFYEFLPSKVNDHHGLRGHLITLCKDNLHSCWVSVQKSGIEELIEVERLMGESDPQLPLQRSVLACFCEMTFVYPNTSSSDALVDQSSWLLAAANMALYIFLRCDALMGEDMESAVANDVLKSLLRTSDGLPKFASKFLIPLRNDLDTECNRLQANAYALSNDIQKAGDHEQKKQFEASLMANDATLLRLRLLQVTVQRLSDCYDKFHIAQ</sequence>
<dbReference type="EMBL" id="UZAN01007284">
    <property type="protein sequence ID" value="VDP36397.1"/>
    <property type="molecule type" value="Genomic_DNA"/>
</dbReference>
<dbReference type="Proteomes" id="UP000272942">
    <property type="component" value="Unassembled WGS sequence"/>
</dbReference>
<gene>
    <name evidence="1" type="ORF">ECPE_LOCUS1309</name>
</gene>
<keyword evidence="2" id="KW-1185">Reference proteome</keyword>
<dbReference type="AlphaFoldDB" id="A0A183A2X4"/>
<reference evidence="3" key="1">
    <citation type="submission" date="2016-06" db="UniProtKB">
        <authorList>
            <consortium name="WormBaseParasite"/>
        </authorList>
    </citation>
    <scope>IDENTIFICATION</scope>
</reference>
<name>A0A183A2X4_9TREM</name>
<dbReference type="OrthoDB" id="6230978at2759"/>
<accession>A0A183A2X4</accession>
<evidence type="ECO:0000313" key="3">
    <source>
        <dbReference type="WBParaSite" id="ECPE_0000130901-mRNA-1"/>
    </source>
</evidence>
<evidence type="ECO:0000313" key="1">
    <source>
        <dbReference type="EMBL" id="VDP36397.1"/>
    </source>
</evidence>
<reference evidence="1 2" key="2">
    <citation type="submission" date="2018-11" db="EMBL/GenBank/DDBJ databases">
        <authorList>
            <consortium name="Pathogen Informatics"/>
        </authorList>
    </citation>
    <scope>NUCLEOTIDE SEQUENCE [LARGE SCALE GENOMIC DNA]</scope>
    <source>
        <strain evidence="1 2">Egypt</strain>
    </source>
</reference>
<evidence type="ECO:0000313" key="2">
    <source>
        <dbReference type="Proteomes" id="UP000272942"/>
    </source>
</evidence>
<proteinExistence type="predicted"/>
<organism evidence="3">
    <name type="scientific">Echinostoma caproni</name>
    <dbReference type="NCBI Taxonomy" id="27848"/>
    <lineage>
        <taxon>Eukaryota</taxon>
        <taxon>Metazoa</taxon>
        <taxon>Spiralia</taxon>
        <taxon>Lophotrochozoa</taxon>
        <taxon>Platyhelminthes</taxon>
        <taxon>Trematoda</taxon>
        <taxon>Digenea</taxon>
        <taxon>Plagiorchiida</taxon>
        <taxon>Echinostomata</taxon>
        <taxon>Echinostomatoidea</taxon>
        <taxon>Echinostomatidae</taxon>
        <taxon>Echinostoma</taxon>
    </lineage>
</organism>
<protein>
    <submittedName>
        <fullName evidence="3">Importin N-terminal domain-containing protein</fullName>
    </submittedName>
</protein>
<dbReference type="WBParaSite" id="ECPE_0000130901-mRNA-1">
    <property type="protein sequence ID" value="ECPE_0000130901-mRNA-1"/>
    <property type="gene ID" value="ECPE_0000130901"/>
</dbReference>